<sequence length="200" mass="22232">MAANLGSQLQDTPGVFDLDELRFFTEDFSHELGQGGFGKVYKGKISEQNINQLAKQEIAVKVSKDRQSETRKIWMAEVQFLSMCSHPNVIRLIGYAEDADNDKLFLIYPFCPLGSLHDNLDVLEWAQVQKIMRGIASGLDHIHTRATPAIIHGDLKPDNILLGQDYSAIICDFGSAIRAGDRHEIGTMGYMYPATGGTMK</sequence>
<gene>
    <name evidence="1" type="ORF">LOK49_LG03G00519</name>
</gene>
<keyword evidence="1" id="KW-0808">Transferase</keyword>
<reference evidence="1 2" key="1">
    <citation type="journal article" date="2022" name="Plant J.">
        <title>Chromosome-level genome of Camellia lanceoleosa provides a valuable resource for understanding genome evolution and self-incompatibility.</title>
        <authorList>
            <person name="Gong W."/>
            <person name="Xiao S."/>
            <person name="Wang L."/>
            <person name="Liao Z."/>
            <person name="Chang Y."/>
            <person name="Mo W."/>
            <person name="Hu G."/>
            <person name="Li W."/>
            <person name="Zhao G."/>
            <person name="Zhu H."/>
            <person name="Hu X."/>
            <person name="Ji K."/>
            <person name="Xiang X."/>
            <person name="Song Q."/>
            <person name="Yuan D."/>
            <person name="Jin S."/>
            <person name="Zhang L."/>
        </authorList>
    </citation>
    <scope>NUCLEOTIDE SEQUENCE [LARGE SCALE GENOMIC DNA]</scope>
    <source>
        <strain evidence="1">SQ_2022a</strain>
    </source>
</reference>
<comment type="caution">
    <text evidence="1">The sequence shown here is derived from an EMBL/GenBank/DDBJ whole genome shotgun (WGS) entry which is preliminary data.</text>
</comment>
<evidence type="ECO:0000313" key="1">
    <source>
        <dbReference type="EMBL" id="KAI8021913.1"/>
    </source>
</evidence>
<protein>
    <submittedName>
        <fullName evidence="1">Serine/threonine-protein kinase PBL27</fullName>
    </submittedName>
</protein>
<keyword evidence="1" id="KW-0418">Kinase</keyword>
<proteinExistence type="predicted"/>
<name>A0ACC0IA85_9ERIC</name>
<evidence type="ECO:0000313" key="2">
    <source>
        <dbReference type="Proteomes" id="UP001060215"/>
    </source>
</evidence>
<dbReference type="EMBL" id="CM045763">
    <property type="protein sequence ID" value="KAI8021913.1"/>
    <property type="molecule type" value="Genomic_DNA"/>
</dbReference>
<organism evidence="1 2">
    <name type="scientific">Camellia lanceoleosa</name>
    <dbReference type="NCBI Taxonomy" id="1840588"/>
    <lineage>
        <taxon>Eukaryota</taxon>
        <taxon>Viridiplantae</taxon>
        <taxon>Streptophyta</taxon>
        <taxon>Embryophyta</taxon>
        <taxon>Tracheophyta</taxon>
        <taxon>Spermatophyta</taxon>
        <taxon>Magnoliopsida</taxon>
        <taxon>eudicotyledons</taxon>
        <taxon>Gunneridae</taxon>
        <taxon>Pentapetalae</taxon>
        <taxon>asterids</taxon>
        <taxon>Ericales</taxon>
        <taxon>Theaceae</taxon>
        <taxon>Camellia</taxon>
    </lineage>
</organism>
<accession>A0ACC0IA85</accession>
<keyword evidence="2" id="KW-1185">Reference proteome</keyword>
<dbReference type="Proteomes" id="UP001060215">
    <property type="component" value="Chromosome 6"/>
</dbReference>